<accession>A0AAJ8JQX1</accession>
<name>A0AAJ8JQX1_9TREE</name>
<gene>
    <name evidence="10" type="ORF">L203_101955</name>
</gene>
<feature type="transmembrane region" description="Helical" evidence="8">
    <location>
        <begin position="254"/>
        <end position="273"/>
    </location>
</feature>
<evidence type="ECO:0000259" key="9">
    <source>
        <dbReference type="PROSITE" id="PS50850"/>
    </source>
</evidence>
<keyword evidence="3" id="KW-0813">Transport</keyword>
<keyword evidence="6 8" id="KW-0472">Membrane</keyword>
<feature type="transmembrane region" description="Helical" evidence="8">
    <location>
        <begin position="371"/>
        <end position="388"/>
    </location>
</feature>
<keyword evidence="5 8" id="KW-1133">Transmembrane helix</keyword>
<evidence type="ECO:0000313" key="11">
    <source>
        <dbReference type="Proteomes" id="UP000094043"/>
    </source>
</evidence>
<dbReference type="GO" id="GO:0015174">
    <property type="term" value="F:basic amino acid transmembrane transporter activity"/>
    <property type="evidence" value="ECO:0007669"/>
    <property type="project" value="TreeGrafter"/>
</dbReference>
<feature type="transmembrane region" description="Helical" evidence="8">
    <location>
        <begin position="332"/>
        <end position="359"/>
    </location>
</feature>
<dbReference type="KEGG" id="cdep:91086167"/>
<feature type="transmembrane region" description="Helical" evidence="8">
    <location>
        <begin position="424"/>
        <end position="447"/>
    </location>
</feature>
<evidence type="ECO:0000256" key="8">
    <source>
        <dbReference type="SAM" id="Phobius"/>
    </source>
</evidence>
<feature type="transmembrane region" description="Helical" evidence="8">
    <location>
        <begin position="137"/>
        <end position="161"/>
    </location>
</feature>
<feature type="compositionally biased region" description="Polar residues" evidence="7">
    <location>
        <begin position="1"/>
        <end position="15"/>
    </location>
</feature>
<feature type="transmembrane region" description="Helical" evidence="8">
    <location>
        <begin position="81"/>
        <end position="100"/>
    </location>
</feature>
<feature type="transmembrane region" description="Helical" evidence="8">
    <location>
        <begin position="395"/>
        <end position="418"/>
    </location>
</feature>
<dbReference type="InterPro" id="IPR020846">
    <property type="entry name" value="MFS_dom"/>
</dbReference>
<dbReference type="InterPro" id="IPR000682">
    <property type="entry name" value="PCMT"/>
</dbReference>
<keyword evidence="11" id="KW-1185">Reference proteome</keyword>
<feature type="region of interest" description="Disordered" evidence="7">
    <location>
        <begin position="1"/>
        <end position="21"/>
    </location>
</feature>
<feature type="transmembrane region" description="Helical" evidence="8">
    <location>
        <begin position="467"/>
        <end position="489"/>
    </location>
</feature>
<dbReference type="AlphaFoldDB" id="A0AAJ8JQX1"/>
<dbReference type="InterPro" id="IPR011701">
    <property type="entry name" value="MFS"/>
</dbReference>
<dbReference type="Proteomes" id="UP000094043">
    <property type="component" value="Chromosome 2"/>
</dbReference>
<reference evidence="10" key="1">
    <citation type="submission" date="2016-06" db="EMBL/GenBank/DDBJ databases">
        <authorList>
            <person name="Cuomo C."/>
            <person name="Litvintseva A."/>
            <person name="Heitman J."/>
            <person name="Chen Y."/>
            <person name="Sun S."/>
            <person name="Springer D."/>
            <person name="Dromer F."/>
            <person name="Young S."/>
            <person name="Zeng Q."/>
            <person name="Chapman S."/>
            <person name="Gujja S."/>
            <person name="Saif S."/>
            <person name="Birren B."/>
        </authorList>
    </citation>
    <scope>NUCLEOTIDE SEQUENCE</scope>
    <source>
        <strain evidence="10">CBS 7841</strain>
    </source>
</reference>
<evidence type="ECO:0000256" key="2">
    <source>
        <dbReference type="ARBA" id="ARBA00005369"/>
    </source>
</evidence>
<protein>
    <submittedName>
        <fullName evidence="10">Protein-L-isoaspartate O-methyltransferase</fullName>
    </submittedName>
</protein>
<feature type="transmembrane region" description="Helical" evidence="8">
    <location>
        <begin position="112"/>
        <end position="131"/>
    </location>
</feature>
<evidence type="ECO:0000256" key="3">
    <source>
        <dbReference type="ARBA" id="ARBA00022448"/>
    </source>
</evidence>
<evidence type="ECO:0000256" key="7">
    <source>
        <dbReference type="SAM" id="MobiDB-lite"/>
    </source>
</evidence>
<dbReference type="PANTHER" id="PTHR23501:SF191">
    <property type="entry name" value="VACUOLAR BASIC AMINO ACID TRANSPORTER 4"/>
    <property type="match status" value="1"/>
</dbReference>
<evidence type="ECO:0000256" key="1">
    <source>
        <dbReference type="ARBA" id="ARBA00004127"/>
    </source>
</evidence>
<dbReference type="GO" id="GO:0000329">
    <property type="term" value="C:fungal-type vacuole membrane"/>
    <property type="evidence" value="ECO:0007669"/>
    <property type="project" value="TreeGrafter"/>
</dbReference>
<dbReference type="Gene3D" id="1.20.1720.10">
    <property type="entry name" value="Multidrug resistance protein D"/>
    <property type="match status" value="1"/>
</dbReference>
<keyword evidence="4 8" id="KW-0812">Transmembrane</keyword>
<feature type="transmembrane region" description="Helical" evidence="8">
    <location>
        <begin position="46"/>
        <end position="69"/>
    </location>
</feature>
<dbReference type="Pfam" id="PF07690">
    <property type="entry name" value="MFS_1"/>
    <property type="match status" value="1"/>
</dbReference>
<dbReference type="RefSeq" id="XP_066067483.1">
    <property type="nucleotide sequence ID" value="XM_066211386.1"/>
</dbReference>
<dbReference type="InterPro" id="IPR036259">
    <property type="entry name" value="MFS_trans_sf"/>
</dbReference>
<dbReference type="Pfam" id="PF01135">
    <property type="entry name" value="PCMT"/>
    <property type="match status" value="1"/>
</dbReference>
<proteinExistence type="inferred from homology"/>
<reference evidence="10" key="2">
    <citation type="journal article" date="2022" name="Elife">
        <title>Obligate sexual reproduction of a homothallic fungus closely related to the Cryptococcus pathogenic species complex.</title>
        <authorList>
            <person name="Passer A.R."/>
            <person name="Clancey S.A."/>
            <person name="Shea T."/>
            <person name="David-Palma M."/>
            <person name="Averette A.F."/>
            <person name="Boekhout T."/>
            <person name="Porcel B.M."/>
            <person name="Nowrousian M."/>
            <person name="Cuomo C.A."/>
            <person name="Sun S."/>
            <person name="Heitman J."/>
            <person name="Coelho M.A."/>
        </authorList>
    </citation>
    <scope>NUCLEOTIDE SEQUENCE</scope>
    <source>
        <strain evidence="10">CBS 7841</strain>
    </source>
</reference>
<dbReference type="EMBL" id="CP143785">
    <property type="protein sequence ID" value="WVN86783.1"/>
    <property type="molecule type" value="Genomic_DNA"/>
</dbReference>
<dbReference type="GO" id="GO:0005886">
    <property type="term" value="C:plasma membrane"/>
    <property type="evidence" value="ECO:0007669"/>
    <property type="project" value="TreeGrafter"/>
</dbReference>
<sequence length="800" mass="86864">MSSQPMISEPPTEQSPLVKVDKSRCSANETEEHHNIAGLSAVRFRLVCGSLWCACFLVAFDSTLVSTLLSDIGSAFHASTQVSWLGTAYLLSVCCFTPIYGRLSDLIGRRNAHLIGLALFTTGTFACAIAPTMYSLIAARFLAGAGGGGVASVSTILLTDLVDLRYRGIFQGYANLLYGLGAALGGPVGGWISDRLGWRAAFYMQVPLLALSIFLIYTFVVIPQPESLLLPPQTYARGEHSRKSQSWRAKLARIDYLGSATLALAVVSLLLSMSIKTSATKPSGGDYTFSDPLIWGLLVSSAIFTTIFLLVEEYYSLEPILPLKLLTHRTPMAIAISSFTMVTVQFSVLYNIPLFFSIVQQKSSSITGAHLLPNSILIGAGSLFVGWVMRRTGKYWWIGVDCALLIMGTSVAMCFWNQHSPDWLTWVAQAPGGFGYAGVLTTSLVALMTHVQRADEGEMAVATSMTYLFRTMGQVLGVAISSAIVQTVVLRDLVENITGPEAVQIIDLIRHSTSSIHTLPKAYQAPAIQAYDHALGSVTRRSYDISSQLLYIIRPQQQVFIKPLKMAWLSSGRSNTELIENMIKSGLIHSPRVAAAMKKVDRKNYVRDESAAYEDSPQSIGFGATISAPHMHAHACEDVIDLLPDDKTGQETSRILDVGSGSGYLTAVFHRLSPASRVIGIDHIPGLVQQSIHNLSKDGIQVVGEHTKDGGGVVMVCGDGRKGSIEHAPFRVIHVGAAAPELPQDLVDQLAKPGRMFIPVGEGSQDVWQIDKSATGQVTKKKLFGVRYVPLTDRHKQWRT</sequence>
<feature type="transmembrane region" description="Helical" evidence="8">
    <location>
        <begin position="204"/>
        <end position="222"/>
    </location>
</feature>
<dbReference type="GO" id="GO:0012505">
    <property type="term" value="C:endomembrane system"/>
    <property type="evidence" value="ECO:0007669"/>
    <property type="project" value="UniProtKB-SubCell"/>
</dbReference>
<dbReference type="GO" id="GO:0004719">
    <property type="term" value="F:protein-L-isoaspartate (D-aspartate) O-methyltransferase activity"/>
    <property type="evidence" value="ECO:0007669"/>
    <property type="project" value="InterPro"/>
</dbReference>
<evidence type="ECO:0000256" key="6">
    <source>
        <dbReference type="ARBA" id="ARBA00023136"/>
    </source>
</evidence>
<feature type="transmembrane region" description="Helical" evidence="8">
    <location>
        <begin position="293"/>
        <end position="311"/>
    </location>
</feature>
<dbReference type="CDD" id="cd02440">
    <property type="entry name" value="AdoMet_MTases"/>
    <property type="match status" value="1"/>
</dbReference>
<dbReference type="SUPFAM" id="SSF53335">
    <property type="entry name" value="S-adenosyl-L-methionine-dependent methyltransferases"/>
    <property type="match status" value="1"/>
</dbReference>
<dbReference type="PROSITE" id="PS50850">
    <property type="entry name" value="MFS"/>
    <property type="match status" value="1"/>
</dbReference>
<feature type="transmembrane region" description="Helical" evidence="8">
    <location>
        <begin position="173"/>
        <end position="192"/>
    </location>
</feature>
<dbReference type="Gene3D" id="1.20.1250.20">
    <property type="entry name" value="MFS general substrate transporter like domains"/>
    <property type="match status" value="1"/>
</dbReference>
<dbReference type="InterPro" id="IPR029063">
    <property type="entry name" value="SAM-dependent_MTases_sf"/>
</dbReference>
<reference evidence="10" key="3">
    <citation type="submission" date="2024-01" db="EMBL/GenBank/DDBJ databases">
        <authorList>
            <person name="Coelho M.A."/>
            <person name="David-Palma M."/>
            <person name="Shea T."/>
            <person name="Sun S."/>
            <person name="Cuomo C.A."/>
            <person name="Heitman J."/>
        </authorList>
    </citation>
    <scope>NUCLEOTIDE SEQUENCE</scope>
    <source>
        <strain evidence="10">CBS 7841</strain>
    </source>
</reference>
<dbReference type="NCBIfam" id="TIGR00080">
    <property type="entry name" value="pimt"/>
    <property type="match status" value="1"/>
</dbReference>
<dbReference type="Gene3D" id="3.40.50.150">
    <property type="entry name" value="Vaccinia Virus protein VP39"/>
    <property type="match status" value="1"/>
</dbReference>
<comment type="similarity">
    <text evidence="2">Belongs to the methyltransferase superfamily. L-isoaspartyl/D-aspartyl protein methyltransferase family.</text>
</comment>
<dbReference type="SUPFAM" id="SSF103473">
    <property type="entry name" value="MFS general substrate transporter"/>
    <property type="match status" value="1"/>
</dbReference>
<dbReference type="GeneID" id="91086167"/>
<evidence type="ECO:0000313" key="10">
    <source>
        <dbReference type="EMBL" id="WVN86783.1"/>
    </source>
</evidence>
<feature type="domain" description="Major facilitator superfamily (MFS) profile" evidence="9">
    <location>
        <begin position="47"/>
        <end position="558"/>
    </location>
</feature>
<dbReference type="PANTHER" id="PTHR23501">
    <property type="entry name" value="MAJOR FACILITATOR SUPERFAMILY"/>
    <property type="match status" value="1"/>
</dbReference>
<evidence type="ECO:0000256" key="4">
    <source>
        <dbReference type="ARBA" id="ARBA00022692"/>
    </source>
</evidence>
<organism evidence="10 11">
    <name type="scientific">Cryptococcus depauperatus CBS 7841</name>
    <dbReference type="NCBI Taxonomy" id="1295531"/>
    <lineage>
        <taxon>Eukaryota</taxon>
        <taxon>Fungi</taxon>
        <taxon>Dikarya</taxon>
        <taxon>Basidiomycota</taxon>
        <taxon>Agaricomycotina</taxon>
        <taxon>Tremellomycetes</taxon>
        <taxon>Tremellales</taxon>
        <taxon>Cryptococcaceae</taxon>
        <taxon>Cryptococcus</taxon>
    </lineage>
</organism>
<comment type="subcellular location">
    <subcellularLocation>
        <location evidence="1">Endomembrane system</location>
        <topology evidence="1">Multi-pass membrane protein</topology>
    </subcellularLocation>
</comment>
<evidence type="ECO:0000256" key="5">
    <source>
        <dbReference type="ARBA" id="ARBA00022989"/>
    </source>
</evidence>